<evidence type="ECO:0000256" key="5">
    <source>
        <dbReference type="ARBA" id="ARBA00022723"/>
    </source>
</evidence>
<sequence>MSSDTFIQLKELMVTRAHIKDSRNTSAFEQLAMFLRVLTHSGSIRDIVEHFQHSLETVSRYFNLVLNSLFSLMDESFQIPTVSTNALGAIDGTHIPAIVSQDKHERFINRKGQISQNIMMVTGFDGVIHFVVAGWGGSASDMSVLHWSLENTSFAVPNALTGKYYLVDSGYANTDCFIALYRLARYHHSNYREPSQRTYEKKEKVYNHQHARR</sequence>
<evidence type="ECO:0000256" key="2">
    <source>
        <dbReference type="ARBA" id="ARBA00004123"/>
    </source>
</evidence>
<dbReference type="GO" id="GO:0046872">
    <property type="term" value="F:metal ion binding"/>
    <property type="evidence" value="ECO:0007669"/>
    <property type="project" value="UniProtKB-KW"/>
</dbReference>
<dbReference type="InterPro" id="IPR045249">
    <property type="entry name" value="HARBI1-like"/>
</dbReference>
<dbReference type="PANTHER" id="PTHR22930">
    <property type="match status" value="1"/>
</dbReference>
<dbReference type="EMBL" id="KZ454830">
    <property type="protein sequence ID" value="PKA45586.1"/>
    <property type="molecule type" value="Genomic_DNA"/>
</dbReference>
<keyword evidence="7" id="KW-0539">Nucleus</keyword>
<dbReference type="GO" id="GO:0005634">
    <property type="term" value="C:nucleus"/>
    <property type="evidence" value="ECO:0007669"/>
    <property type="project" value="UniProtKB-SubCell"/>
</dbReference>
<keyword evidence="12" id="KW-1185">Reference proteome</keyword>
<evidence type="ECO:0000313" key="11">
    <source>
        <dbReference type="EMBL" id="PKA45586.1"/>
    </source>
</evidence>
<evidence type="ECO:0000259" key="9">
    <source>
        <dbReference type="Pfam" id="PF13359"/>
    </source>
</evidence>
<evidence type="ECO:0000259" key="10">
    <source>
        <dbReference type="Pfam" id="PF26138"/>
    </source>
</evidence>
<dbReference type="STRING" id="1088818.A0A2H9ZQM8"/>
<dbReference type="GO" id="GO:0004518">
    <property type="term" value="F:nuclease activity"/>
    <property type="evidence" value="ECO:0007669"/>
    <property type="project" value="UniProtKB-KW"/>
</dbReference>
<reference evidence="11 12" key="1">
    <citation type="journal article" date="2017" name="Nature">
        <title>The Apostasia genome and the evolution of orchids.</title>
        <authorList>
            <person name="Zhang G.Q."/>
            <person name="Liu K.W."/>
            <person name="Li Z."/>
            <person name="Lohaus R."/>
            <person name="Hsiao Y.Y."/>
            <person name="Niu S.C."/>
            <person name="Wang J.Y."/>
            <person name="Lin Y.C."/>
            <person name="Xu Q."/>
            <person name="Chen L.J."/>
            <person name="Yoshida K."/>
            <person name="Fujiwara S."/>
            <person name="Wang Z.W."/>
            <person name="Zhang Y.Q."/>
            <person name="Mitsuda N."/>
            <person name="Wang M."/>
            <person name="Liu G.H."/>
            <person name="Pecoraro L."/>
            <person name="Huang H.X."/>
            <person name="Xiao X.J."/>
            <person name="Lin M."/>
            <person name="Wu X.Y."/>
            <person name="Wu W.L."/>
            <person name="Chen Y.Y."/>
            <person name="Chang S.B."/>
            <person name="Sakamoto S."/>
            <person name="Ohme-Takagi M."/>
            <person name="Yagi M."/>
            <person name="Zeng S.J."/>
            <person name="Shen C.Y."/>
            <person name="Yeh C.M."/>
            <person name="Luo Y.B."/>
            <person name="Tsai W.C."/>
            <person name="Van de Peer Y."/>
            <person name="Liu Z.J."/>
        </authorList>
    </citation>
    <scope>NUCLEOTIDE SEQUENCE [LARGE SCALE GENOMIC DNA]</scope>
    <source>
        <strain evidence="12">cv. Shenzhen</strain>
        <tissue evidence="11">Stem</tissue>
    </source>
</reference>
<feature type="compositionally biased region" description="Basic and acidic residues" evidence="8">
    <location>
        <begin position="192"/>
        <end position="206"/>
    </location>
</feature>
<protein>
    <submittedName>
        <fullName evidence="11">Uncharacterized protein</fullName>
    </submittedName>
</protein>
<dbReference type="PANTHER" id="PTHR22930:SF259">
    <property type="entry name" value="OS08G0106900 PROTEIN"/>
    <property type="match status" value="1"/>
</dbReference>
<evidence type="ECO:0000256" key="8">
    <source>
        <dbReference type="SAM" id="MobiDB-lite"/>
    </source>
</evidence>
<feature type="region of interest" description="Disordered" evidence="8">
    <location>
        <begin position="192"/>
        <end position="213"/>
    </location>
</feature>
<keyword evidence="6" id="KW-0378">Hydrolase</keyword>
<evidence type="ECO:0000256" key="3">
    <source>
        <dbReference type="ARBA" id="ARBA00006958"/>
    </source>
</evidence>
<evidence type="ECO:0000256" key="1">
    <source>
        <dbReference type="ARBA" id="ARBA00001968"/>
    </source>
</evidence>
<comment type="similarity">
    <text evidence="3">Belongs to the HARBI1 family.</text>
</comment>
<comment type="cofactor">
    <cofactor evidence="1">
        <name>a divalent metal cation</name>
        <dbReference type="ChEBI" id="CHEBI:60240"/>
    </cofactor>
</comment>
<evidence type="ECO:0000256" key="4">
    <source>
        <dbReference type="ARBA" id="ARBA00022722"/>
    </source>
</evidence>
<dbReference type="AlphaFoldDB" id="A0A2H9ZQM8"/>
<organism evidence="11 12">
    <name type="scientific">Apostasia shenzhenica</name>
    <dbReference type="NCBI Taxonomy" id="1088818"/>
    <lineage>
        <taxon>Eukaryota</taxon>
        <taxon>Viridiplantae</taxon>
        <taxon>Streptophyta</taxon>
        <taxon>Embryophyta</taxon>
        <taxon>Tracheophyta</taxon>
        <taxon>Spermatophyta</taxon>
        <taxon>Magnoliopsida</taxon>
        <taxon>Liliopsida</taxon>
        <taxon>Asparagales</taxon>
        <taxon>Orchidaceae</taxon>
        <taxon>Apostasioideae</taxon>
        <taxon>Apostasia</taxon>
    </lineage>
</organism>
<dbReference type="GO" id="GO:0016787">
    <property type="term" value="F:hydrolase activity"/>
    <property type="evidence" value="ECO:0007669"/>
    <property type="project" value="UniProtKB-KW"/>
</dbReference>
<feature type="domain" description="DDE Tnp4" evidence="9">
    <location>
        <begin position="90"/>
        <end position="212"/>
    </location>
</feature>
<feature type="domain" description="DUF8040" evidence="10">
    <location>
        <begin position="1"/>
        <end position="70"/>
    </location>
</feature>
<dbReference type="InterPro" id="IPR058353">
    <property type="entry name" value="DUF8040"/>
</dbReference>
<proteinExistence type="inferred from homology"/>
<dbReference type="Pfam" id="PF26138">
    <property type="entry name" value="DUF8040"/>
    <property type="match status" value="1"/>
</dbReference>
<name>A0A2H9ZQM8_9ASPA</name>
<evidence type="ECO:0000256" key="6">
    <source>
        <dbReference type="ARBA" id="ARBA00022801"/>
    </source>
</evidence>
<dbReference type="OrthoDB" id="665395at2759"/>
<dbReference type="Pfam" id="PF13359">
    <property type="entry name" value="DDE_Tnp_4"/>
    <property type="match status" value="1"/>
</dbReference>
<keyword evidence="5" id="KW-0479">Metal-binding</keyword>
<comment type="subcellular location">
    <subcellularLocation>
        <location evidence="2">Nucleus</location>
    </subcellularLocation>
</comment>
<dbReference type="InterPro" id="IPR027806">
    <property type="entry name" value="HARBI1_dom"/>
</dbReference>
<gene>
    <name evidence="11" type="ORF">AXF42_Ash010925</name>
</gene>
<evidence type="ECO:0000313" key="12">
    <source>
        <dbReference type="Proteomes" id="UP000236161"/>
    </source>
</evidence>
<evidence type="ECO:0000256" key="7">
    <source>
        <dbReference type="ARBA" id="ARBA00023242"/>
    </source>
</evidence>
<keyword evidence="4" id="KW-0540">Nuclease</keyword>
<dbReference type="Proteomes" id="UP000236161">
    <property type="component" value="Unassembled WGS sequence"/>
</dbReference>
<accession>A0A2H9ZQM8</accession>